<organism evidence="1 2">
    <name type="scientific">Sabulicella glaciei</name>
    <dbReference type="NCBI Taxonomy" id="2984948"/>
    <lineage>
        <taxon>Bacteria</taxon>
        <taxon>Pseudomonadati</taxon>
        <taxon>Pseudomonadota</taxon>
        <taxon>Alphaproteobacteria</taxon>
        <taxon>Acetobacterales</taxon>
        <taxon>Acetobacteraceae</taxon>
        <taxon>Sabulicella</taxon>
    </lineage>
</organism>
<reference evidence="1 2" key="1">
    <citation type="submission" date="2022-10" db="EMBL/GenBank/DDBJ databases">
        <title>Roseococcus glaciei nov., sp. nov., isolated from glacier.</title>
        <authorList>
            <person name="Liu Q."/>
            <person name="Xin Y.-H."/>
        </authorList>
    </citation>
    <scope>NUCLEOTIDE SEQUENCE [LARGE SCALE GENOMIC DNA]</scope>
    <source>
        <strain evidence="1 2">MDT2-1-1</strain>
    </source>
</reference>
<accession>A0ABT3NZP4</accession>
<evidence type="ECO:0000313" key="1">
    <source>
        <dbReference type="EMBL" id="MCW8087601.1"/>
    </source>
</evidence>
<protein>
    <submittedName>
        <fullName evidence="1">Uncharacterized protein</fullName>
    </submittedName>
</protein>
<keyword evidence="2" id="KW-1185">Reference proteome</keyword>
<comment type="caution">
    <text evidence="1">The sequence shown here is derived from an EMBL/GenBank/DDBJ whole genome shotgun (WGS) entry which is preliminary data.</text>
</comment>
<sequence>MRRVGRFVVLVDRQGIRHALSATAVVAICETEDGSTILLLPGGRHIVTEIALDELAMALSTPAYLAPREGNV</sequence>
<gene>
    <name evidence="1" type="ORF">OF850_18400</name>
</gene>
<dbReference type="EMBL" id="JAPFQI010000018">
    <property type="protein sequence ID" value="MCW8087601.1"/>
    <property type="molecule type" value="Genomic_DNA"/>
</dbReference>
<dbReference type="RefSeq" id="WP_301591808.1">
    <property type="nucleotide sequence ID" value="NZ_JAPFQI010000018.1"/>
</dbReference>
<name>A0ABT3NZP4_9PROT</name>
<evidence type="ECO:0000313" key="2">
    <source>
        <dbReference type="Proteomes" id="UP001526430"/>
    </source>
</evidence>
<dbReference type="Proteomes" id="UP001526430">
    <property type="component" value="Unassembled WGS sequence"/>
</dbReference>
<proteinExistence type="predicted"/>